<dbReference type="EMBL" id="KM986882">
    <property type="protein sequence ID" value="AKN91006.1"/>
    <property type="molecule type" value="Genomic_DNA"/>
</dbReference>
<protein>
    <submittedName>
        <fullName evidence="1">ORF-36</fullName>
    </submittedName>
</protein>
<name>A0A0N7CU86_NPVBS</name>
<proteinExistence type="predicted"/>
<evidence type="ECO:0000313" key="1">
    <source>
        <dbReference type="EMBL" id="AKN91006.1"/>
    </source>
</evidence>
<organism evidence="1">
    <name type="scientific">Buzura suppressaria nuclear polyhedrosis virus</name>
    <name type="common">BsNPV</name>
    <dbReference type="NCBI Taxonomy" id="74320"/>
    <lineage>
        <taxon>Viruses</taxon>
        <taxon>Viruses incertae sedis</taxon>
        <taxon>Naldaviricetes</taxon>
        <taxon>Lefavirales</taxon>
        <taxon>Baculoviridae</taxon>
        <taxon>Alphabaculovirus</taxon>
        <taxon>Alphabaculovirus busuppressariae</taxon>
    </lineage>
</organism>
<accession>A0A0N7CU86</accession>
<sequence length="138" mass="15515">MSPPPTFTRLCDEMYVFRLLIARCEIVSMSLPLVCLYMRVLLIKFSLPFAPHAITSVNVPAKLSSSSSPHTISSSAIKSHNFLNNRKLKLELNKRALSRKSISSRSAKTIRSSYVCHNWRSSGIVANKRSNSARFLCK</sequence>
<organismHost>
    <name type="scientific">Lepidoptera</name>
    <name type="common">moths &amp; butterflies</name>
    <dbReference type="NCBI Taxonomy" id="7088"/>
</organismHost>
<reference evidence="1" key="1">
    <citation type="submission" date="2014-10" db="EMBL/GenBank/DDBJ databases">
        <authorList>
            <person name="Seo M.-J."/>
            <person name="Seok Y.J."/>
            <person name="Cha I.-T."/>
        </authorList>
    </citation>
    <scope>NUCLEOTIDE SEQUENCE</scope>
    <source>
        <strain evidence="1">Guangxi</strain>
    </source>
</reference>